<accession>A0A5K7YGG7</accession>
<protein>
    <submittedName>
        <fullName evidence="2">Uncharacterized protein</fullName>
    </submittedName>
</protein>
<reference evidence="2 3" key="1">
    <citation type="submission" date="2019-11" db="EMBL/GenBank/DDBJ databases">
        <title>Comparative genomics of hydrocarbon-degrading Desulfosarcina strains.</title>
        <authorList>
            <person name="Watanabe M."/>
            <person name="Kojima H."/>
            <person name="Fukui M."/>
        </authorList>
    </citation>
    <scope>NUCLEOTIDE SEQUENCE [LARGE SCALE GENOMIC DNA]</scope>
    <source>
        <strain evidence="2 3">PL12</strain>
    </source>
</reference>
<dbReference type="EMBL" id="AP021874">
    <property type="protein sequence ID" value="BBO67190.1"/>
    <property type="molecule type" value="Genomic_DNA"/>
</dbReference>
<dbReference type="InterPro" id="IPR011990">
    <property type="entry name" value="TPR-like_helical_dom_sf"/>
</dbReference>
<sequence>MTTEKRIHPESSTGSIALSVEETFDVALKLHQSSNLDTAELLYRRILDVAPDHLNTLNFYGLLCHHQQRSLEAAGLIERILAIDPDNADAHNNLGNVLDGLGRLPDAEACYRNAVALNPDHAPALNNLGVVLAARKAMAEALDAYHRAVELSPDVANFRYNLGNALRKCGQVDDALAAYRKAVELDQAHVGAWQALSRTLTKAGRTDEAAGVFDEWLEKDPQNPIALYQQAACMGLDAPGRAPDAFVRKTFDEMATRFDEHLLEKLDYRAPQLLIDALSAVLPVPDASLDILDAGCGTGLCGPLLKPYARKLVGVDLSAGMLARAKGGNSYSELALAELTEFLDNMKNEYDLIVSADTLCYFGDLEPVMKAAAGALKPDGILALTLERAEPKTEKWQLTANGRYAHTDRYVRSALAAAGLTLQTMDSVFLRKEGGQPVTGHLVTVVNRKAWP</sequence>
<dbReference type="PANTHER" id="PTHR44809">
    <property type="match status" value="1"/>
</dbReference>
<dbReference type="SUPFAM" id="SSF48452">
    <property type="entry name" value="TPR-like"/>
    <property type="match status" value="1"/>
</dbReference>
<dbReference type="Pfam" id="PF13432">
    <property type="entry name" value="TPR_16"/>
    <property type="match status" value="3"/>
</dbReference>
<evidence type="ECO:0000256" key="1">
    <source>
        <dbReference type="PROSITE-ProRule" id="PRU00339"/>
    </source>
</evidence>
<feature type="repeat" description="TPR" evidence="1">
    <location>
        <begin position="190"/>
        <end position="223"/>
    </location>
</feature>
<dbReference type="RefSeq" id="WP_167527620.1">
    <property type="nucleotide sequence ID" value="NZ_AP021874.1"/>
</dbReference>
<dbReference type="InterPro" id="IPR019734">
    <property type="entry name" value="TPR_rpt"/>
</dbReference>
<dbReference type="PANTHER" id="PTHR44809:SF1">
    <property type="entry name" value="PROTEIN O-MANNOSYL-TRANSFERASE TMTC1"/>
    <property type="match status" value="1"/>
</dbReference>
<dbReference type="Proteomes" id="UP000427906">
    <property type="component" value="Chromosome"/>
</dbReference>
<feature type="repeat" description="TPR" evidence="1">
    <location>
        <begin position="88"/>
        <end position="121"/>
    </location>
</feature>
<feature type="repeat" description="TPR" evidence="1">
    <location>
        <begin position="122"/>
        <end position="155"/>
    </location>
</feature>
<keyword evidence="1" id="KW-0802">TPR repeat</keyword>
<dbReference type="InterPro" id="IPR052943">
    <property type="entry name" value="TMTC_O-mannosyl-trnsfr"/>
</dbReference>
<dbReference type="CDD" id="cd02440">
    <property type="entry name" value="AdoMet_MTases"/>
    <property type="match status" value="1"/>
</dbReference>
<dbReference type="InterPro" id="IPR029063">
    <property type="entry name" value="SAM-dependent_MTases_sf"/>
</dbReference>
<evidence type="ECO:0000313" key="3">
    <source>
        <dbReference type="Proteomes" id="UP000427906"/>
    </source>
</evidence>
<dbReference type="SMART" id="SM00028">
    <property type="entry name" value="TPR"/>
    <property type="match status" value="6"/>
</dbReference>
<dbReference type="PROSITE" id="PS50005">
    <property type="entry name" value="TPR"/>
    <property type="match status" value="4"/>
</dbReference>
<proteinExistence type="predicted"/>
<dbReference type="Gene3D" id="1.25.40.10">
    <property type="entry name" value="Tetratricopeptide repeat domain"/>
    <property type="match status" value="3"/>
</dbReference>
<dbReference type="SUPFAM" id="SSF53335">
    <property type="entry name" value="S-adenosyl-L-methionine-dependent methyltransferases"/>
    <property type="match status" value="1"/>
</dbReference>
<keyword evidence="3" id="KW-1185">Reference proteome</keyword>
<dbReference type="AlphaFoldDB" id="A0A5K7YGG7"/>
<name>A0A5K7YGG7_9BACT</name>
<evidence type="ECO:0000313" key="2">
    <source>
        <dbReference type="EMBL" id="BBO67190.1"/>
    </source>
</evidence>
<gene>
    <name evidence="2" type="ORF">DSCA_11200</name>
</gene>
<dbReference type="Gene3D" id="3.40.50.150">
    <property type="entry name" value="Vaccinia Virus protein VP39"/>
    <property type="match status" value="1"/>
</dbReference>
<dbReference type="Pfam" id="PF13489">
    <property type="entry name" value="Methyltransf_23"/>
    <property type="match status" value="1"/>
</dbReference>
<organism evidence="2 3">
    <name type="scientific">Desulfosarcina alkanivorans</name>
    <dbReference type="NCBI Taxonomy" id="571177"/>
    <lineage>
        <taxon>Bacteria</taxon>
        <taxon>Pseudomonadati</taxon>
        <taxon>Thermodesulfobacteriota</taxon>
        <taxon>Desulfobacteria</taxon>
        <taxon>Desulfobacterales</taxon>
        <taxon>Desulfosarcinaceae</taxon>
        <taxon>Desulfosarcina</taxon>
    </lineage>
</organism>
<feature type="repeat" description="TPR" evidence="1">
    <location>
        <begin position="156"/>
        <end position="189"/>
    </location>
</feature>
<dbReference type="KEGG" id="dalk:DSCA_11200"/>